<keyword evidence="4" id="KW-0808">Transferase</keyword>
<feature type="repeat" description="Cell wall-binding" evidence="2">
    <location>
        <begin position="674"/>
        <end position="693"/>
    </location>
</feature>
<dbReference type="InterPro" id="IPR014867">
    <property type="entry name" value="Spore_coat_CotH_CotH2/3/7"/>
</dbReference>
<dbReference type="GO" id="GO:0016301">
    <property type="term" value="F:kinase activity"/>
    <property type="evidence" value="ECO:0007669"/>
    <property type="project" value="UniProtKB-KW"/>
</dbReference>
<feature type="repeat" description="Cell wall-binding" evidence="2">
    <location>
        <begin position="694"/>
        <end position="713"/>
    </location>
</feature>
<dbReference type="Pfam" id="PF19085">
    <property type="entry name" value="Choline_bind_2"/>
    <property type="match status" value="1"/>
</dbReference>
<dbReference type="RefSeq" id="WP_349182067.1">
    <property type="nucleotide sequence ID" value="NZ_JBBNGS010000006.1"/>
</dbReference>
<evidence type="ECO:0000256" key="2">
    <source>
        <dbReference type="PROSITE-ProRule" id="PRU00591"/>
    </source>
</evidence>
<dbReference type="Proteomes" id="UP001478817">
    <property type="component" value="Unassembled WGS sequence"/>
</dbReference>
<evidence type="ECO:0000256" key="3">
    <source>
        <dbReference type="SAM" id="MobiDB-lite"/>
    </source>
</evidence>
<comment type="caution">
    <text evidence="4">The sequence shown here is derived from an EMBL/GenBank/DDBJ whole genome shotgun (WGS) entry which is preliminary data.</text>
</comment>
<dbReference type="Gene3D" id="2.10.270.10">
    <property type="entry name" value="Cholin Binding"/>
    <property type="match status" value="2"/>
</dbReference>
<accession>A0ABV1IHP1</accession>
<sequence>MNRRRMPLRALAAAILIGVCLGLMPQLALALDLSCVVASGATENAVLHAQDESDGTYLFLPSQTDVENLGLSSSQGVVEVWSYAARAYVDASEGANLVDLGVANLDGTVPQSGATLWVRLGGTTEARLTVMKSSGIRSVFVSADHDISYVNSSASHSVSDSGTVTVLSPDTGDVIYDGALDAIRGRGNTTWTNSEKKPYQMKLSKKADLLGTAEKTKTWLLIANAADPTLLRNTISLKLALYMGSEGTPSCEPCDLYYNGEYRGSYLLTEKVKVEKNGVNIDDLDDANEDANDGSSAWENPWGSRQWATNSRGSEFSYVAGLSNPDDITGGYLVELDDKALPNSEVSMFYSKTHFFTVHTPEYASYEESAYVSELVGAGIDAAINGGTDPVTGANVEDLFDLDSLLATGLTEDFVVDGDYLYSSSYFYVPRSSGKIFVGPVWDCDRTFDLSCASSPSAFAQSFLSGNSSLLAKAGQVFRARLYPVVWGVLLGDEDTQTADGLLRSLAYYRNQIAASQAMDQRVWGIAPLEDEWVSYNRVEGKGWSSYVDDLATYMTRRLSYQYDFYRQSSWKYCTWRGSSIDTWVPYVDGKAVGDGWVMDGLSWYYMSSGKLQTGWRSISGSWYWFDPSTGAMASGWIWDGSNWYYANVIGRMQTGWVRNGGSWYYLEDSGAMATGWRMVDGYWYYLSGSGAMLTGWQKLGGSWYLLDDSGAMKTSWQKVDGVWYFLSDSGAMVHDCWVGDYYLTTSGAMATNQWIDSRWWVGADGKWLG</sequence>
<keyword evidence="5" id="KW-1185">Reference proteome</keyword>
<reference evidence="4 5" key="1">
    <citation type="submission" date="2024-04" db="EMBL/GenBank/DDBJ databases">
        <title>Human intestinal bacterial collection.</title>
        <authorList>
            <person name="Pauvert C."/>
            <person name="Hitch T.C.A."/>
            <person name="Clavel T."/>
        </authorList>
    </citation>
    <scope>NUCLEOTIDE SEQUENCE [LARGE SCALE GENOMIC DNA]</scope>
    <source>
        <strain evidence="4 5">CLA-AA-H197</strain>
    </source>
</reference>
<dbReference type="Pfam" id="PF01473">
    <property type="entry name" value="Choline_bind_1"/>
    <property type="match status" value="2"/>
</dbReference>
<evidence type="ECO:0000256" key="1">
    <source>
        <dbReference type="ARBA" id="ARBA00022737"/>
    </source>
</evidence>
<keyword evidence="1" id="KW-0677">Repeat</keyword>
<dbReference type="PROSITE" id="PS51170">
    <property type="entry name" value="CW"/>
    <property type="match status" value="5"/>
</dbReference>
<gene>
    <name evidence="4" type="ORF">AAAT05_04150</name>
</gene>
<feature type="region of interest" description="Disordered" evidence="3">
    <location>
        <begin position="283"/>
        <end position="304"/>
    </location>
</feature>
<proteinExistence type="predicted"/>
<dbReference type="Pfam" id="PF08757">
    <property type="entry name" value="CotH"/>
    <property type="match status" value="1"/>
</dbReference>
<feature type="compositionally biased region" description="Acidic residues" evidence="3">
    <location>
        <begin position="283"/>
        <end position="292"/>
    </location>
</feature>
<feature type="repeat" description="Cell wall-binding" evidence="2">
    <location>
        <begin position="613"/>
        <end position="632"/>
    </location>
</feature>
<dbReference type="EMBL" id="JBBNGS010000006">
    <property type="protein sequence ID" value="MEQ2637531.1"/>
    <property type="molecule type" value="Genomic_DNA"/>
</dbReference>
<dbReference type="InterPro" id="IPR018337">
    <property type="entry name" value="Cell_wall/Cho-bd_repeat"/>
</dbReference>
<name>A0ABV1IHP1_9ACTN</name>
<feature type="repeat" description="Cell wall-binding" evidence="2">
    <location>
        <begin position="714"/>
        <end position="733"/>
    </location>
</feature>
<dbReference type="Pfam" id="PF19127">
    <property type="entry name" value="Choline_bind_3"/>
    <property type="match status" value="2"/>
</dbReference>
<keyword evidence="4" id="KW-0418">Kinase</keyword>
<dbReference type="SUPFAM" id="SSF69360">
    <property type="entry name" value="Cell wall binding repeat"/>
    <property type="match status" value="1"/>
</dbReference>
<evidence type="ECO:0000313" key="4">
    <source>
        <dbReference type="EMBL" id="MEQ2637531.1"/>
    </source>
</evidence>
<evidence type="ECO:0000313" key="5">
    <source>
        <dbReference type="Proteomes" id="UP001478817"/>
    </source>
</evidence>
<organism evidence="4 5">
    <name type="scientific">Paratractidigestivibacter faecalis</name>
    <dbReference type="NCBI Taxonomy" id="2292441"/>
    <lineage>
        <taxon>Bacteria</taxon>
        <taxon>Bacillati</taxon>
        <taxon>Actinomycetota</taxon>
        <taxon>Coriobacteriia</taxon>
        <taxon>Coriobacteriales</taxon>
        <taxon>Atopobiaceae</taxon>
        <taxon>Paratractidigestivibacter</taxon>
    </lineage>
</organism>
<protein>
    <submittedName>
        <fullName evidence="4">CotH kinase family protein</fullName>
    </submittedName>
</protein>
<feature type="repeat" description="Cell wall-binding" evidence="2">
    <location>
        <begin position="654"/>
        <end position="673"/>
    </location>
</feature>